<comment type="caution">
    <text evidence="2">The sequence shown here is derived from an EMBL/GenBank/DDBJ whole genome shotgun (WGS) entry which is preliminary data.</text>
</comment>
<evidence type="ECO:0000259" key="1">
    <source>
        <dbReference type="Pfam" id="PF13449"/>
    </source>
</evidence>
<dbReference type="PANTHER" id="PTHR46928:SF1">
    <property type="entry name" value="MESENCHYME-SPECIFIC CELL SURFACE GLYCOPROTEIN"/>
    <property type="match status" value="1"/>
</dbReference>
<reference evidence="2 3" key="1">
    <citation type="submission" date="2024-10" db="EMBL/GenBank/DDBJ databases">
        <title>Updated reference genomes for cyclostephanoid diatoms.</title>
        <authorList>
            <person name="Roberts W.R."/>
            <person name="Alverson A.J."/>
        </authorList>
    </citation>
    <scope>NUCLEOTIDE SEQUENCE [LARGE SCALE GENOMIC DNA]</scope>
    <source>
        <strain evidence="2 3">AJA276-08</strain>
    </source>
</reference>
<dbReference type="PANTHER" id="PTHR46928">
    <property type="entry name" value="MESENCHYME-SPECIFIC CELL SURFACE GLYCOPROTEIN"/>
    <property type="match status" value="1"/>
</dbReference>
<dbReference type="InterPro" id="IPR015943">
    <property type="entry name" value="WD40/YVTN_repeat-like_dom_sf"/>
</dbReference>
<evidence type="ECO:0000313" key="2">
    <source>
        <dbReference type="EMBL" id="KAL3774661.1"/>
    </source>
</evidence>
<dbReference type="AlphaFoldDB" id="A0ABD3NEY0"/>
<gene>
    <name evidence="2" type="ORF">ACHAW5_003670</name>
</gene>
<sequence length="814" mass="88127">MKVSSLAGIAICTMGVSSRSAIAQLLSNTKVVKVGVRGGEYGSGGGRRAMGEDILDRELQMSTSSTKAIAAEPKLYFTRVATFPVCKLIEQNCNTTTTTNAEIVAVTDDGMIAVFTDSQDKHVGLVDISDPRSPQGRGRFSFPGKPTGVALKANYALVCVETGTAPATPAGYLAVLDISTPAQPDLKRTMDFGGQPDSIFVSPDKKYAVAVIENRRIENGIYPQAITIPGFIAIVDISAENPEDWVQKPNVALTKLPGLRFEDDPEPEFASISDDNIAVVTLQENNAIVFINITNGKVIQSFHAGSVNLENVDLTDDKEILQNEAQDLRRREPDGVAWIGTRYIMTANEGDLDGGTRGFTIFDRENGNVMYESNASAEHLITSFGHYNDKRSKSKGVEFESVVHASDLSLAFVMSERSSVILIYDVSDPSKPKFHQVLPSGVAPEGGYYVKSKKVLVVAGEEDNRGGGVRSSLAFYTYGSNKPSYPTIQSELKNYESDVYFPWGAISGLSAPYRGRKFLYAVDDSIFKKSKIFTIDVSKSPPKITNAMYIKDTANVLANFNTADTISTGFNSTKLVLLINSDKTVNLDPEGIVAVQDGYWIAHEGGGNSPNVNSLNFLIKVNMTGVIVNVVSLPNDVNMKQKSNGFEGVTKDGNYLIVAFQREWLNETLGRVRLGLYNLVSNSWKFVCYPLDPPESQYAGGWVGLSEITGIGGGKFLLVERDNRAGPDAAIKRIYTISLGPLDKVVDGINGTCVKKTLYRDILPDVSTAIGGLALEKVEGMALLNGRVWINTDNDGTDGTSGETQLINLGQLVH</sequence>
<dbReference type="Pfam" id="PF08309">
    <property type="entry name" value="LVIVD"/>
    <property type="match status" value="1"/>
</dbReference>
<dbReference type="Proteomes" id="UP001530315">
    <property type="component" value="Unassembled WGS sequence"/>
</dbReference>
<dbReference type="Gene3D" id="2.130.10.10">
    <property type="entry name" value="YVTN repeat-like/Quinoprotein amine dehydrogenase"/>
    <property type="match status" value="1"/>
</dbReference>
<protein>
    <recommendedName>
        <fullName evidence="1">Phytase-like domain-containing protein</fullName>
    </recommendedName>
</protein>
<name>A0ABD3NEY0_9STRA</name>
<proteinExistence type="predicted"/>
<dbReference type="InterPro" id="IPR052956">
    <property type="entry name" value="Mesenchyme-surface_protein"/>
</dbReference>
<feature type="domain" description="Phytase-like" evidence="1">
    <location>
        <begin position="502"/>
        <end position="795"/>
    </location>
</feature>
<dbReference type="InterPro" id="IPR013211">
    <property type="entry name" value="LVIVD"/>
</dbReference>
<keyword evidence="3" id="KW-1185">Reference proteome</keyword>
<dbReference type="SUPFAM" id="SSF51004">
    <property type="entry name" value="C-terminal (heme d1) domain of cytochrome cd1-nitrite reductase"/>
    <property type="match status" value="1"/>
</dbReference>
<organism evidence="2 3">
    <name type="scientific">Stephanodiscus triporus</name>
    <dbReference type="NCBI Taxonomy" id="2934178"/>
    <lineage>
        <taxon>Eukaryota</taxon>
        <taxon>Sar</taxon>
        <taxon>Stramenopiles</taxon>
        <taxon>Ochrophyta</taxon>
        <taxon>Bacillariophyta</taxon>
        <taxon>Coscinodiscophyceae</taxon>
        <taxon>Thalassiosirophycidae</taxon>
        <taxon>Stephanodiscales</taxon>
        <taxon>Stephanodiscaceae</taxon>
        <taxon>Stephanodiscus</taxon>
    </lineage>
</organism>
<dbReference type="InterPro" id="IPR027372">
    <property type="entry name" value="Phytase-like_dom"/>
</dbReference>
<dbReference type="InterPro" id="IPR011048">
    <property type="entry name" value="Haem_d1_sf"/>
</dbReference>
<dbReference type="EMBL" id="JALLAZ020001453">
    <property type="protein sequence ID" value="KAL3774661.1"/>
    <property type="molecule type" value="Genomic_DNA"/>
</dbReference>
<accession>A0ABD3NEY0</accession>
<evidence type="ECO:0000313" key="3">
    <source>
        <dbReference type="Proteomes" id="UP001530315"/>
    </source>
</evidence>
<dbReference type="Pfam" id="PF13449">
    <property type="entry name" value="Phytase-like"/>
    <property type="match status" value="1"/>
</dbReference>